<proteinExistence type="predicted"/>
<name>A0ABP4AGC0_9ACTN</name>
<dbReference type="Proteomes" id="UP001501578">
    <property type="component" value="Unassembled WGS sequence"/>
</dbReference>
<sequence>MDHELLAALRYDDADITAYATVLLRTLGDMLPPDCVTVERDSGLRARLRGRDGRVRRLAVRLEDRVLTLSAAGAGRPEAEILHEVHGVTLSRQRVPVDAWVRALAEALLRRAEADSAAAVALRRLLADG</sequence>
<organism evidence="1 2">
    <name type="scientific">Nonomuraea longicatena</name>
    <dbReference type="NCBI Taxonomy" id="83682"/>
    <lineage>
        <taxon>Bacteria</taxon>
        <taxon>Bacillati</taxon>
        <taxon>Actinomycetota</taxon>
        <taxon>Actinomycetes</taxon>
        <taxon>Streptosporangiales</taxon>
        <taxon>Streptosporangiaceae</taxon>
        <taxon>Nonomuraea</taxon>
    </lineage>
</organism>
<dbReference type="RefSeq" id="WP_343951630.1">
    <property type="nucleotide sequence ID" value="NZ_BAAAHQ010000021.1"/>
</dbReference>
<comment type="caution">
    <text evidence="1">The sequence shown here is derived from an EMBL/GenBank/DDBJ whole genome shotgun (WGS) entry which is preliminary data.</text>
</comment>
<reference evidence="2" key="1">
    <citation type="journal article" date="2019" name="Int. J. Syst. Evol. Microbiol.">
        <title>The Global Catalogue of Microorganisms (GCM) 10K type strain sequencing project: providing services to taxonomists for standard genome sequencing and annotation.</title>
        <authorList>
            <consortium name="The Broad Institute Genomics Platform"/>
            <consortium name="The Broad Institute Genome Sequencing Center for Infectious Disease"/>
            <person name="Wu L."/>
            <person name="Ma J."/>
        </authorList>
    </citation>
    <scope>NUCLEOTIDE SEQUENCE [LARGE SCALE GENOMIC DNA]</scope>
    <source>
        <strain evidence="2">JCM 11136</strain>
    </source>
</reference>
<protein>
    <submittedName>
        <fullName evidence="1">Uncharacterized protein</fullName>
    </submittedName>
</protein>
<accession>A0ABP4AGC0</accession>
<dbReference type="EMBL" id="BAAAHQ010000021">
    <property type="protein sequence ID" value="GAA0934666.1"/>
    <property type="molecule type" value="Genomic_DNA"/>
</dbReference>
<evidence type="ECO:0000313" key="1">
    <source>
        <dbReference type="EMBL" id="GAA0934666.1"/>
    </source>
</evidence>
<keyword evidence="2" id="KW-1185">Reference proteome</keyword>
<evidence type="ECO:0000313" key="2">
    <source>
        <dbReference type="Proteomes" id="UP001501578"/>
    </source>
</evidence>
<gene>
    <name evidence="1" type="ORF">GCM10009560_42120</name>
</gene>